<dbReference type="Pfam" id="PF01569">
    <property type="entry name" value="PAP2"/>
    <property type="match status" value="1"/>
</dbReference>
<evidence type="ECO:0000256" key="2">
    <source>
        <dbReference type="ARBA" id="ARBA00032707"/>
    </source>
</evidence>
<comment type="catalytic activity">
    <reaction evidence="3">
        <text>di-trans,octa-cis-undecaprenyl diphosphate + H2O = di-trans,octa-cis-undecaprenyl phosphate + phosphate + H(+)</text>
        <dbReference type="Rhea" id="RHEA:28094"/>
        <dbReference type="ChEBI" id="CHEBI:15377"/>
        <dbReference type="ChEBI" id="CHEBI:15378"/>
        <dbReference type="ChEBI" id="CHEBI:43474"/>
        <dbReference type="ChEBI" id="CHEBI:58405"/>
        <dbReference type="ChEBI" id="CHEBI:60392"/>
        <dbReference type="EC" id="3.6.1.27"/>
    </reaction>
</comment>
<proteinExistence type="predicted"/>
<dbReference type="OrthoDB" id="5586741at2"/>
<dbReference type="GO" id="GO:0005886">
    <property type="term" value="C:plasma membrane"/>
    <property type="evidence" value="ECO:0007669"/>
    <property type="project" value="TreeGrafter"/>
</dbReference>
<evidence type="ECO:0000256" key="3">
    <source>
        <dbReference type="ARBA" id="ARBA00047594"/>
    </source>
</evidence>
<dbReference type="SUPFAM" id="SSF48317">
    <property type="entry name" value="Acid phosphatase/Vanadium-dependent haloperoxidase"/>
    <property type="match status" value="1"/>
</dbReference>
<feature type="transmembrane region" description="Helical" evidence="4">
    <location>
        <begin position="12"/>
        <end position="29"/>
    </location>
</feature>
<feature type="transmembrane region" description="Helical" evidence="4">
    <location>
        <begin position="75"/>
        <end position="92"/>
    </location>
</feature>
<dbReference type="SMART" id="SM00014">
    <property type="entry name" value="acidPPc"/>
    <property type="match status" value="1"/>
</dbReference>
<evidence type="ECO:0000256" key="1">
    <source>
        <dbReference type="ARBA" id="ARBA00012374"/>
    </source>
</evidence>
<keyword evidence="4" id="KW-0472">Membrane</keyword>
<feature type="transmembrane region" description="Helical" evidence="4">
    <location>
        <begin position="210"/>
        <end position="230"/>
    </location>
</feature>
<accession>A0A803FTV6</accession>
<keyword evidence="4" id="KW-0812">Transmembrane</keyword>
<dbReference type="Proteomes" id="UP000294289">
    <property type="component" value="Chromosome"/>
</dbReference>
<keyword evidence="6" id="KW-0378">Hydrolase</keyword>
<dbReference type="RefSeq" id="WP_157991058.1">
    <property type="nucleotide sequence ID" value="NZ_LR217737.1"/>
</dbReference>
<dbReference type="EMBL" id="LR217737">
    <property type="protein sequence ID" value="VFP88288.1"/>
    <property type="molecule type" value="Genomic_DNA"/>
</dbReference>
<dbReference type="CDD" id="cd01610">
    <property type="entry name" value="PAP2_like"/>
    <property type="match status" value="1"/>
</dbReference>
<evidence type="ECO:0000256" key="4">
    <source>
        <dbReference type="SAM" id="Phobius"/>
    </source>
</evidence>
<feature type="transmembrane region" description="Helical" evidence="4">
    <location>
        <begin position="49"/>
        <end position="68"/>
    </location>
</feature>
<evidence type="ECO:0000313" key="6">
    <source>
        <dbReference type="EMBL" id="VFP88288.1"/>
    </source>
</evidence>
<dbReference type="GO" id="GO:0050380">
    <property type="term" value="F:undecaprenyl-diphosphatase activity"/>
    <property type="evidence" value="ECO:0007669"/>
    <property type="project" value="UniProtKB-EC"/>
</dbReference>
<dbReference type="EC" id="3.6.1.27" evidence="1"/>
<evidence type="ECO:0000259" key="5">
    <source>
        <dbReference type="SMART" id="SM00014"/>
    </source>
</evidence>
<protein>
    <recommendedName>
        <fullName evidence="1">undecaprenyl-diphosphate phosphatase</fullName>
        <ecNumber evidence="1">3.6.1.27</ecNumber>
    </recommendedName>
    <alternativeName>
        <fullName evidence="2">Undecaprenyl pyrophosphate phosphatase</fullName>
    </alternativeName>
</protein>
<keyword evidence="4" id="KW-1133">Transmembrane helix</keyword>
<reference evidence="6 7" key="1">
    <citation type="submission" date="2019-02" db="EMBL/GenBank/DDBJ databases">
        <authorList>
            <person name="Manzano-Marin A."/>
            <person name="Manzano-Marin A."/>
        </authorList>
    </citation>
    <scope>NUCLEOTIDE SEQUENCE [LARGE SCALE GENOMIC DNA]</scope>
    <source>
        <strain evidence="6 7">ErCipiceae</strain>
    </source>
</reference>
<dbReference type="InterPro" id="IPR000326">
    <property type="entry name" value="PAP2/HPO"/>
</dbReference>
<feature type="transmembrane region" description="Helical" evidence="4">
    <location>
        <begin position="184"/>
        <end position="204"/>
    </location>
</feature>
<organism evidence="6 7">
    <name type="scientific">Candidatus Erwinia haradaeae</name>
    <dbReference type="NCBI Taxonomy" id="1922217"/>
    <lineage>
        <taxon>Bacteria</taxon>
        <taxon>Pseudomonadati</taxon>
        <taxon>Pseudomonadota</taxon>
        <taxon>Gammaproteobacteria</taxon>
        <taxon>Enterobacterales</taxon>
        <taxon>Erwiniaceae</taxon>
        <taxon>Erwinia</taxon>
    </lineage>
</organism>
<feature type="domain" description="Phosphatidic acid phosphatase type 2/haloperoxidase" evidence="5">
    <location>
        <begin position="80"/>
        <end position="227"/>
    </location>
</feature>
<dbReference type="PANTHER" id="PTHR14969">
    <property type="entry name" value="SPHINGOSINE-1-PHOSPHATE PHOSPHOHYDROLASE"/>
    <property type="match status" value="1"/>
</dbReference>
<name>A0A803FTV6_9GAMM</name>
<dbReference type="AlphaFoldDB" id="A0A803FTV6"/>
<dbReference type="Gene3D" id="1.20.144.10">
    <property type="entry name" value="Phosphatidic acid phosphatase type 2/haloperoxidase"/>
    <property type="match status" value="1"/>
</dbReference>
<sequence length="247" mass="28644">MLDTLKRITIGSSLLLLMPLLVILSGWKWKPTDTGWGHLLMFGITESINYPWIVWTSIILCSWFAYCIRCSCKSTIFFISILILSLLVGEGIKDFIKEQTKELRPYRLWILENYATKMPYTIKETDFLLQDKVFRSSLDPKKVPLWLIEHWSHTNSFSFPSGHTMFASTWSLIGIGVLWPRRCYYTVFIVTMWALAVMGSRLIFGMHWPIDLIVSIIFSGVLATLVTMLFQRIKTVDTIDVSRDRLS</sequence>
<gene>
    <name evidence="6" type="primary">pgpB</name>
    <name evidence="6" type="ORF">ERCIPICE3303_407</name>
</gene>
<evidence type="ECO:0000313" key="7">
    <source>
        <dbReference type="Proteomes" id="UP000294289"/>
    </source>
</evidence>
<dbReference type="PANTHER" id="PTHR14969:SF54">
    <property type="entry name" value="PHOSPHATIDYLGLYCEROPHOSPHATASE B"/>
    <property type="match status" value="1"/>
</dbReference>
<feature type="transmembrane region" description="Helical" evidence="4">
    <location>
        <begin position="161"/>
        <end position="179"/>
    </location>
</feature>
<dbReference type="InterPro" id="IPR036938">
    <property type="entry name" value="PAP2/HPO_sf"/>
</dbReference>